<dbReference type="Pfam" id="PF00353">
    <property type="entry name" value="HemolysinCabind"/>
    <property type="match status" value="5"/>
</dbReference>
<proteinExistence type="predicted"/>
<dbReference type="Proteomes" id="UP000033684">
    <property type="component" value="Unassembled WGS sequence"/>
</dbReference>
<reference evidence="4 5" key="2">
    <citation type="journal article" date="2016" name="Microb. Ecol.">
        <title>Genome Characteristics of a Novel Type I Methanotroph (Sn10-6) Isolated from a Flooded Indian Rice Field.</title>
        <authorList>
            <person name="Rahalkar M.C."/>
            <person name="Pandit P.S."/>
            <person name="Dhakephalkar P.K."/>
            <person name="Pore S."/>
            <person name="Arora P."/>
            <person name="Kapse N."/>
        </authorList>
    </citation>
    <scope>NUCLEOTIDE SEQUENCE [LARGE SCALE GENOMIC DNA]</scope>
    <source>
        <strain evidence="4 5">Sn10-6</strain>
    </source>
</reference>
<dbReference type="SUPFAM" id="SSF51120">
    <property type="entry name" value="beta-Roll"/>
    <property type="match status" value="3"/>
</dbReference>
<dbReference type="GO" id="GO:0005509">
    <property type="term" value="F:calcium ion binding"/>
    <property type="evidence" value="ECO:0007669"/>
    <property type="project" value="InterPro"/>
</dbReference>
<evidence type="ECO:0000256" key="3">
    <source>
        <dbReference type="ARBA" id="ARBA00022837"/>
    </source>
</evidence>
<reference evidence="5" key="1">
    <citation type="submission" date="2015-03" db="EMBL/GenBank/DDBJ databases">
        <title>Draft genome sequence of a novel methanotroph (Sn10-6) isolated from flooded ricefield rhizosphere in India.</title>
        <authorList>
            <person name="Pandit P.S."/>
            <person name="Pore S.D."/>
            <person name="Arora P."/>
            <person name="Kapse N.G."/>
            <person name="Dhakephalkar P.K."/>
            <person name="Rahalkar M.C."/>
        </authorList>
    </citation>
    <scope>NUCLEOTIDE SEQUENCE [LARGE SCALE GENOMIC DNA]</scope>
    <source>
        <strain evidence="5">Sn10-6</strain>
    </source>
</reference>
<evidence type="ECO:0000256" key="1">
    <source>
        <dbReference type="ARBA" id="ARBA00004613"/>
    </source>
</evidence>
<dbReference type="AlphaFoldDB" id="A0A0F3IF54"/>
<evidence type="ECO:0008006" key="6">
    <source>
        <dbReference type="Google" id="ProtNLM"/>
    </source>
</evidence>
<dbReference type="PROSITE" id="PS00330">
    <property type="entry name" value="HEMOLYSIN_CALCIUM"/>
    <property type="match status" value="2"/>
</dbReference>
<dbReference type="InterPro" id="IPR001343">
    <property type="entry name" value="Hemolysn_Ca-bd"/>
</dbReference>
<gene>
    <name evidence="4" type="ORF">VZ94_18525</name>
</gene>
<organism evidence="4 5">
    <name type="scientific">Methylocucumis oryzae</name>
    <dbReference type="NCBI Taxonomy" id="1632867"/>
    <lineage>
        <taxon>Bacteria</taxon>
        <taxon>Pseudomonadati</taxon>
        <taxon>Pseudomonadota</taxon>
        <taxon>Gammaproteobacteria</taxon>
        <taxon>Methylococcales</taxon>
        <taxon>Methylococcaceae</taxon>
        <taxon>Methylocucumis</taxon>
    </lineage>
</organism>
<dbReference type="Gene3D" id="2.150.10.10">
    <property type="entry name" value="Serralysin-like metalloprotease, C-terminal"/>
    <property type="match status" value="4"/>
</dbReference>
<keyword evidence="3" id="KW-0106">Calcium</keyword>
<dbReference type="PANTHER" id="PTHR38340">
    <property type="entry name" value="S-LAYER PROTEIN"/>
    <property type="match status" value="1"/>
</dbReference>
<name>A0A0F3IF54_9GAMM</name>
<dbReference type="InterPro" id="IPR050557">
    <property type="entry name" value="RTX_toxin/Mannuronan_C5-epim"/>
</dbReference>
<dbReference type="InterPro" id="IPR011049">
    <property type="entry name" value="Serralysin-like_metalloprot_C"/>
</dbReference>
<dbReference type="PATRIC" id="fig|1632867.3.peg.2831"/>
<dbReference type="PANTHER" id="PTHR38340:SF1">
    <property type="entry name" value="S-LAYER PROTEIN"/>
    <property type="match status" value="1"/>
</dbReference>
<dbReference type="PRINTS" id="PR00313">
    <property type="entry name" value="CABNDNGRPT"/>
</dbReference>
<comment type="caution">
    <text evidence="4">The sequence shown here is derived from an EMBL/GenBank/DDBJ whole genome shotgun (WGS) entry which is preliminary data.</text>
</comment>
<evidence type="ECO:0000313" key="5">
    <source>
        <dbReference type="Proteomes" id="UP000033684"/>
    </source>
</evidence>
<evidence type="ECO:0000256" key="2">
    <source>
        <dbReference type="ARBA" id="ARBA00022525"/>
    </source>
</evidence>
<accession>A0A0F3IF54</accession>
<evidence type="ECO:0000313" key="4">
    <source>
        <dbReference type="EMBL" id="KJV05391.1"/>
    </source>
</evidence>
<dbReference type="EMBL" id="LAJX01000236">
    <property type="protein sequence ID" value="KJV05391.1"/>
    <property type="molecule type" value="Genomic_DNA"/>
</dbReference>
<dbReference type="InterPro" id="IPR018511">
    <property type="entry name" value="Hemolysin-typ_Ca-bd_CS"/>
</dbReference>
<keyword evidence="2" id="KW-0964">Secreted</keyword>
<dbReference type="GO" id="GO:0005576">
    <property type="term" value="C:extracellular region"/>
    <property type="evidence" value="ECO:0007669"/>
    <property type="project" value="UniProtKB-SubCell"/>
</dbReference>
<comment type="subcellular location">
    <subcellularLocation>
        <location evidence="1">Secreted</location>
    </subcellularLocation>
</comment>
<keyword evidence="5" id="KW-1185">Reference proteome</keyword>
<protein>
    <recommendedName>
        <fullName evidence="6">Calcium-binding protein</fullName>
    </recommendedName>
</protein>
<sequence length="494" mass="49965">MFGGDGDDVLNGGEDSDFMTGGLGADTFLMTAGTTYQSDSITDFELSQDKLNVAGLGIAEFDTIKALSSASVSSSLVLIAHVNGKDSLMFFNSVLPGSLTAANLIFSTVNSNDTKTGDDNINDLFGGLGDDKLSGGLGADRLFGEQGDDMLYGNTALNAIGSDSDGKDLLYGGSGNDQLFGGGSNDSLYGGSGNDTLTGGTGGDYLDGGLGNDTVSYVNSPVAVTVRLFSNSAAAGDASSDTLSNIDNIMGSKQGGDQLIGNASANIIDGSSGADYLNGREGNDVYFVDNSGDIVTDRAGIDTVNSSISYRLTAGLENLTLLGSGNLSATGNEQANTITGNSGNNTLTGGSGADKFVFNSLKGTDTITDFNADDSLLFSQAVLQIGDGDTQLEASVIISSGTGGFSANAELVIMQQDISGAIDETKAANMIGSANSAYDAGDSVLFAVDNGDVTALLVFTAADANASVSAQELNLIGIIDNNSSTQLSDYGLIA</sequence>